<dbReference type="NCBIfam" id="TIGR00680">
    <property type="entry name" value="kdpA"/>
    <property type="match status" value="1"/>
</dbReference>
<dbReference type="PIRSF" id="PIRSF001294">
    <property type="entry name" value="K_ATPaseA"/>
    <property type="match status" value="1"/>
</dbReference>
<evidence type="ECO:0000313" key="10">
    <source>
        <dbReference type="EMBL" id="KZC23993.1"/>
    </source>
</evidence>
<keyword evidence="3 9" id="KW-0633">Potassium transport</keyword>
<comment type="function">
    <text evidence="9">Part of the high-affinity ATP-driven potassium transport (or Kdp) system, which catalyzes the hydrolysis of ATP coupled with the electrogenic transport of potassium into the cytoplasm. This subunit binds the extracellular potassium ions and delivers the ions to the membrane domain of KdpB through an intramembrane tunnel.</text>
</comment>
<dbReference type="STRING" id="416169.RHOFW104T7_10780"/>
<evidence type="ECO:0000256" key="1">
    <source>
        <dbReference type="ARBA" id="ARBA00022448"/>
    </source>
</evidence>
<dbReference type="GO" id="GO:0008556">
    <property type="term" value="F:P-type potassium transmembrane transporter activity"/>
    <property type="evidence" value="ECO:0007669"/>
    <property type="project" value="InterPro"/>
</dbReference>
<proteinExistence type="inferred from homology"/>
<gene>
    <name evidence="9" type="primary">kdpA</name>
    <name evidence="10" type="ORF">RHOFW104T7_10780</name>
</gene>
<keyword evidence="4 9" id="KW-0812">Transmembrane</keyword>
<comment type="subcellular location">
    <subcellularLocation>
        <location evidence="9">Cell membrane</location>
        <topology evidence="9">Multi-pass membrane protein</topology>
    </subcellularLocation>
</comment>
<comment type="similarity">
    <text evidence="9">Belongs to the KdpA family.</text>
</comment>
<evidence type="ECO:0000256" key="3">
    <source>
        <dbReference type="ARBA" id="ARBA00022538"/>
    </source>
</evidence>
<feature type="transmembrane region" description="Helical" evidence="9">
    <location>
        <begin position="570"/>
        <end position="592"/>
    </location>
</feature>
<keyword evidence="7 9" id="KW-0406">Ion transport</keyword>
<evidence type="ECO:0000256" key="4">
    <source>
        <dbReference type="ARBA" id="ARBA00022692"/>
    </source>
</evidence>
<evidence type="ECO:0000256" key="6">
    <source>
        <dbReference type="ARBA" id="ARBA00022989"/>
    </source>
</evidence>
<evidence type="ECO:0000256" key="7">
    <source>
        <dbReference type="ARBA" id="ARBA00023065"/>
    </source>
</evidence>
<keyword evidence="2 9" id="KW-1003">Cell membrane</keyword>
<dbReference type="GO" id="GO:0005886">
    <property type="term" value="C:plasma membrane"/>
    <property type="evidence" value="ECO:0007669"/>
    <property type="project" value="UniProtKB-SubCell"/>
</dbReference>
<reference evidence="10 11" key="1">
    <citation type="journal article" date="2016" name="MBio">
        <title>Lateral Gene Transfer in a Heavy Metal-Contaminated-Groundwater Microbial Community.</title>
        <authorList>
            <person name="Hemme C.L."/>
            <person name="Green S.J."/>
            <person name="Rishishwar L."/>
            <person name="Prakash O."/>
            <person name="Pettenato A."/>
            <person name="Chakraborty R."/>
            <person name="Deutschbauer A.M."/>
            <person name="Van Nostrand J.D."/>
            <person name="Wu L."/>
            <person name="He Z."/>
            <person name="Jordan I.K."/>
            <person name="Hazen T.C."/>
            <person name="Arkin A.P."/>
            <person name="Kostka J.E."/>
            <person name="Zhou J."/>
        </authorList>
    </citation>
    <scope>NUCLEOTIDE SEQUENCE [LARGE SCALE GENOMIC DNA]</scope>
    <source>
        <strain evidence="10 11">FW104-T7</strain>
    </source>
</reference>
<feature type="transmembrane region" description="Helical" evidence="9">
    <location>
        <begin position="12"/>
        <end position="32"/>
    </location>
</feature>
<dbReference type="EMBL" id="LVJS01000036">
    <property type="protein sequence ID" value="KZC23993.1"/>
    <property type="molecule type" value="Genomic_DNA"/>
</dbReference>
<feature type="transmembrane region" description="Helical" evidence="9">
    <location>
        <begin position="463"/>
        <end position="482"/>
    </location>
</feature>
<protein>
    <recommendedName>
        <fullName evidence="9">Potassium-transporting ATPase potassium-binding subunit</fullName>
    </recommendedName>
    <alternativeName>
        <fullName evidence="9">ATP phosphohydrolase [potassium-transporting] A chain</fullName>
    </alternativeName>
    <alternativeName>
        <fullName evidence="9">Potassium-binding and translocating subunit A</fullName>
    </alternativeName>
    <alternativeName>
        <fullName evidence="9">Potassium-translocating ATPase A chain</fullName>
    </alternativeName>
</protein>
<feature type="transmembrane region" description="Helical" evidence="9">
    <location>
        <begin position="423"/>
        <end position="442"/>
    </location>
</feature>
<feature type="transmembrane region" description="Helical" evidence="9">
    <location>
        <begin position="524"/>
        <end position="549"/>
    </location>
</feature>
<evidence type="ECO:0000313" key="11">
    <source>
        <dbReference type="Proteomes" id="UP000076131"/>
    </source>
</evidence>
<evidence type="ECO:0000256" key="5">
    <source>
        <dbReference type="ARBA" id="ARBA00022958"/>
    </source>
</evidence>
<feature type="transmembrane region" description="Helical" evidence="9">
    <location>
        <begin position="179"/>
        <end position="199"/>
    </location>
</feature>
<feature type="transmembrane region" description="Helical" evidence="9">
    <location>
        <begin position="398"/>
        <end position="417"/>
    </location>
</feature>
<dbReference type="GO" id="GO:0030955">
    <property type="term" value="F:potassium ion binding"/>
    <property type="evidence" value="ECO:0007669"/>
    <property type="project" value="UniProtKB-UniRule"/>
</dbReference>
<dbReference type="Proteomes" id="UP000076131">
    <property type="component" value="Unassembled WGS sequence"/>
</dbReference>
<feature type="transmembrane region" description="Helical" evidence="9">
    <location>
        <begin position="371"/>
        <end position="391"/>
    </location>
</feature>
<dbReference type="InterPro" id="IPR004623">
    <property type="entry name" value="KdpA"/>
</dbReference>
<accession>A0A154QI40</accession>
<keyword evidence="1 9" id="KW-0813">Transport</keyword>
<sequence>MTVNDFTQVGLYLGALLLLLKPMGSYMALVFADAPNRVRRIGGGVERLLYRLCGIRSDEDMGWKRYALAMMLFNVLGLLLVYLLQRVQLWLPLNPQHFGNVSPDSAMNTAISFATNTNWQGYSGETTMSYLTQMLGLAVQNFLSAATGIAVLVAVVRGFVRRGAGAIGNFWVDLTRSTLYVLLPISLVIALLLASQGVVQNFKPYVDVPVVQASTYAQPVTDAAGNPVKDASGNPETRSAQLTTQTLPMGPAASQVAIKMLGTNGGGFFNANSAHPYENPTPFSNFIEMLAIFLIPGGLCVMFGQMVGDRRQGWAILATMLVIFVPLTLSLVAAEQAGNPALHGLVAQHVVDQHASALQAGGNMEGKETRFGIAASSLFAAITTAASCGAVDAMHDSLTPLGGLIPMWLIQLGEVIFGGVGSGLYGMLAFAVVAVFIAGLMVGRTPEYLGKKIEAYEMKMASLAVLLPCALVVICTAIAVVLPGGVAGIANPGTHGFSEILYAVSSASNNNGSAFAGLSANTPFWNVLLGVCMFLARYPLAIAMLAMAGALAAKRHVPESAGTLPTHTPLFVTLLACVVIVVGALTFLPALALGPIAEYLMSATGH</sequence>
<evidence type="ECO:0000256" key="2">
    <source>
        <dbReference type="ARBA" id="ARBA00022475"/>
    </source>
</evidence>
<comment type="subunit">
    <text evidence="9">The system is composed of three essential subunits: KdpA, KdpB and KdpC.</text>
</comment>
<feature type="transmembrane region" description="Helical" evidence="9">
    <location>
        <begin position="314"/>
        <end position="334"/>
    </location>
</feature>
<name>A0A154QI40_9GAMM</name>
<dbReference type="PANTHER" id="PTHR30607">
    <property type="entry name" value="POTASSIUM-TRANSPORTING ATPASE A CHAIN"/>
    <property type="match status" value="1"/>
</dbReference>
<keyword evidence="8 9" id="KW-0472">Membrane</keyword>
<dbReference type="RefSeq" id="WP_063107695.1">
    <property type="nucleotide sequence ID" value="NZ_LVJS01000036.1"/>
</dbReference>
<feature type="transmembrane region" description="Helical" evidence="9">
    <location>
        <begin position="286"/>
        <end position="307"/>
    </location>
</feature>
<organism evidence="10 11">
    <name type="scientific">Rhodanobacter thiooxydans</name>
    <dbReference type="NCBI Taxonomy" id="416169"/>
    <lineage>
        <taxon>Bacteria</taxon>
        <taxon>Pseudomonadati</taxon>
        <taxon>Pseudomonadota</taxon>
        <taxon>Gammaproteobacteria</taxon>
        <taxon>Lysobacterales</taxon>
        <taxon>Rhodanobacteraceae</taxon>
        <taxon>Rhodanobacter</taxon>
    </lineage>
</organism>
<keyword evidence="11" id="KW-1185">Reference proteome</keyword>
<keyword evidence="5 9" id="KW-0630">Potassium</keyword>
<feature type="transmembrane region" description="Helical" evidence="9">
    <location>
        <begin position="66"/>
        <end position="84"/>
    </location>
</feature>
<dbReference type="Pfam" id="PF03814">
    <property type="entry name" value="KdpA"/>
    <property type="match status" value="1"/>
</dbReference>
<evidence type="ECO:0000256" key="9">
    <source>
        <dbReference type="HAMAP-Rule" id="MF_00275"/>
    </source>
</evidence>
<feature type="transmembrane region" description="Helical" evidence="9">
    <location>
        <begin position="138"/>
        <end position="159"/>
    </location>
</feature>
<comment type="caution">
    <text evidence="10">The sequence shown here is derived from an EMBL/GenBank/DDBJ whole genome shotgun (WGS) entry which is preliminary data.</text>
</comment>
<dbReference type="AlphaFoldDB" id="A0A154QI40"/>
<dbReference type="PANTHER" id="PTHR30607:SF2">
    <property type="entry name" value="POTASSIUM-TRANSPORTING ATPASE POTASSIUM-BINDING SUBUNIT"/>
    <property type="match status" value="1"/>
</dbReference>
<keyword evidence="6 9" id="KW-1133">Transmembrane helix</keyword>
<evidence type="ECO:0000256" key="8">
    <source>
        <dbReference type="ARBA" id="ARBA00023136"/>
    </source>
</evidence>
<dbReference type="HAMAP" id="MF_00275">
    <property type="entry name" value="KdpA"/>
    <property type="match status" value="1"/>
</dbReference>